<evidence type="ECO:0000256" key="1">
    <source>
        <dbReference type="ARBA" id="ARBA00022676"/>
    </source>
</evidence>
<reference evidence="4" key="1">
    <citation type="submission" date="2017-02" db="EMBL/GenBank/DDBJ databases">
        <authorList>
            <person name="Regsiter A."/>
            <person name="William W."/>
        </authorList>
    </citation>
    <scope>NUCLEOTIDE SEQUENCE</scope>
    <source>
        <strain evidence="4">Bib</strain>
    </source>
</reference>
<dbReference type="Pfam" id="PF00156">
    <property type="entry name" value="Pribosyltran"/>
    <property type="match status" value="1"/>
</dbReference>
<dbReference type="PANTHER" id="PTHR43363:SF1">
    <property type="entry name" value="HYPOXANTHINE-GUANINE PHOSPHORIBOSYLTRANSFERASE"/>
    <property type="match status" value="1"/>
</dbReference>
<dbReference type="GO" id="GO:0016757">
    <property type="term" value="F:glycosyltransferase activity"/>
    <property type="evidence" value="ECO:0007669"/>
    <property type="project" value="UniProtKB-KW"/>
</dbReference>
<proteinExistence type="predicted"/>
<keyword evidence="2 4" id="KW-0808">Transferase</keyword>
<dbReference type="AlphaFoldDB" id="A0A3P3XIF9"/>
<dbReference type="CDD" id="cd06223">
    <property type="entry name" value="PRTases_typeI"/>
    <property type="match status" value="1"/>
</dbReference>
<feature type="domain" description="Phosphoribosyltransferase" evidence="3">
    <location>
        <begin position="10"/>
        <end position="130"/>
    </location>
</feature>
<dbReference type="Gene3D" id="3.40.50.2020">
    <property type="match status" value="1"/>
</dbReference>
<dbReference type="InterPro" id="IPR000836">
    <property type="entry name" value="PRTase_dom"/>
</dbReference>
<protein>
    <submittedName>
        <fullName evidence="4">Phosphoribosyltransferase</fullName>
    </submittedName>
</protein>
<dbReference type="EMBL" id="FWDM01000018">
    <property type="protein sequence ID" value="SLM12507.1"/>
    <property type="molecule type" value="Genomic_DNA"/>
</dbReference>
<dbReference type="InterPro" id="IPR029057">
    <property type="entry name" value="PRTase-like"/>
</dbReference>
<sequence length="176" mass="20157">MNKHHYTYQEIHRLAQSIASRVNESGFNPDVIVAIGSGGFIPARILRTYLSKPILAVGVVYYDMNDKPMEYPRKVQWIEEAEKQLAGKRILLVDEVDDSRVTLEYCTRELLAYHPAALAVAVLHDKRKEKRGQFPPGVDQVFVGQTLDDVWIVYPWDAIDIDEHDRNARARPKEGL</sequence>
<gene>
    <name evidence="4" type="ORF">SPIROBIBN47_250069</name>
</gene>
<name>A0A3P3XIF9_9SPIR</name>
<keyword evidence="1 4" id="KW-0328">Glycosyltransferase</keyword>
<evidence type="ECO:0000313" key="4">
    <source>
        <dbReference type="EMBL" id="SLM12507.1"/>
    </source>
</evidence>
<dbReference type="PANTHER" id="PTHR43363">
    <property type="entry name" value="HYPOXANTHINE PHOSPHORIBOSYLTRANSFERASE"/>
    <property type="match status" value="1"/>
</dbReference>
<dbReference type="SUPFAM" id="SSF53271">
    <property type="entry name" value="PRTase-like"/>
    <property type="match status" value="1"/>
</dbReference>
<evidence type="ECO:0000256" key="2">
    <source>
        <dbReference type="ARBA" id="ARBA00022679"/>
    </source>
</evidence>
<organism evidence="4">
    <name type="scientific">uncultured spirochete</name>
    <dbReference type="NCBI Taxonomy" id="156406"/>
    <lineage>
        <taxon>Bacteria</taxon>
        <taxon>Pseudomonadati</taxon>
        <taxon>Spirochaetota</taxon>
        <taxon>Spirochaetia</taxon>
        <taxon>Spirochaetales</taxon>
        <taxon>environmental samples</taxon>
    </lineage>
</organism>
<accession>A0A3P3XIF9</accession>
<evidence type="ECO:0000259" key="3">
    <source>
        <dbReference type="Pfam" id="PF00156"/>
    </source>
</evidence>